<dbReference type="SUPFAM" id="SSF110849">
    <property type="entry name" value="ParB/Sulfiredoxin"/>
    <property type="match status" value="1"/>
</dbReference>
<reference evidence="1 2" key="1">
    <citation type="submission" date="2018-11" db="EMBL/GenBank/DDBJ databases">
        <title>Phylogenetic determinants of toxin gene distribution in genomes of Brevibacillus laterosporus.</title>
        <authorList>
            <person name="Glare T.R."/>
            <person name="Durrant A."/>
            <person name="Berry C."/>
            <person name="Palma L."/>
            <person name="Ormskirk M."/>
            <person name="Cox M.O."/>
        </authorList>
    </citation>
    <scope>NUCLEOTIDE SEQUENCE [LARGE SCALE GENOMIC DNA]</scope>
    <source>
        <strain evidence="1 2">1821L</strain>
    </source>
</reference>
<evidence type="ECO:0000313" key="2">
    <source>
        <dbReference type="Proteomes" id="UP000319432"/>
    </source>
</evidence>
<dbReference type="EMBL" id="CP033464">
    <property type="protein sequence ID" value="QDX94697.1"/>
    <property type="molecule type" value="Genomic_DNA"/>
</dbReference>
<dbReference type="Proteomes" id="UP000319432">
    <property type="component" value="Chromosome"/>
</dbReference>
<evidence type="ECO:0000313" key="1">
    <source>
        <dbReference type="EMBL" id="QDX94697.1"/>
    </source>
</evidence>
<dbReference type="OrthoDB" id="2990803at2"/>
<proteinExistence type="predicted"/>
<organism evidence="1 2">
    <name type="scientific">Brevibacillus laterosporus</name>
    <name type="common">Bacillus laterosporus</name>
    <dbReference type="NCBI Taxonomy" id="1465"/>
    <lineage>
        <taxon>Bacteria</taxon>
        <taxon>Bacillati</taxon>
        <taxon>Bacillota</taxon>
        <taxon>Bacilli</taxon>
        <taxon>Bacillales</taxon>
        <taxon>Paenibacillaceae</taxon>
        <taxon>Brevibacillus</taxon>
    </lineage>
</organism>
<name>A0A518VCI3_BRELA</name>
<gene>
    <name evidence="1" type="ORF">EEL30_21900</name>
</gene>
<accession>A0A518VCI3</accession>
<protein>
    <submittedName>
        <fullName evidence="1">Uncharacterized protein</fullName>
    </submittedName>
</protein>
<dbReference type="InterPro" id="IPR036086">
    <property type="entry name" value="ParB/Sulfiredoxin_sf"/>
</dbReference>
<dbReference type="AlphaFoldDB" id="A0A518VCI3"/>
<keyword evidence="2" id="KW-1185">Reference proteome</keyword>
<sequence>MAQWTTKINPSAMDFAFRLSKYDCYRKRTGKCSLLLTEKEYATEIQKEKQSKKSYGDGSVRKCVDLKNSLLEHGNQSDIRITSNSCNHWAITDGQHRLCIYKTLNISNIEVIESQGSDYICRVCYFKKKSFKFRIKSYLGLEREFVR</sequence>